<dbReference type="AlphaFoldDB" id="A0A158SZ17"/>
<gene>
    <name evidence="1" type="ORF">NTHI1209_01751</name>
</gene>
<comment type="caution">
    <text evidence="1">The sequence shown here is derived from an EMBL/GenBank/DDBJ whole genome shotgun (WGS) entry which is preliminary data.</text>
</comment>
<evidence type="ECO:0000313" key="2">
    <source>
        <dbReference type="Proteomes" id="UP000050700"/>
    </source>
</evidence>
<name>A0A158SZ17_HAEIF</name>
<sequence length="37" mass="4570">MLSRHIFIFRISFFREKCSIYQSYTDFNSLPIFSNNF</sequence>
<dbReference type="Proteomes" id="UP000050700">
    <property type="component" value="Unassembled WGS sequence"/>
</dbReference>
<dbReference type="EMBL" id="JMQP01000002">
    <property type="protein sequence ID" value="KIS36111.1"/>
    <property type="molecule type" value="Genomic_DNA"/>
</dbReference>
<evidence type="ECO:0000313" key="1">
    <source>
        <dbReference type="EMBL" id="KIS36111.1"/>
    </source>
</evidence>
<reference evidence="1 2" key="1">
    <citation type="submission" date="2014-05" db="EMBL/GenBank/DDBJ databases">
        <title>Methylome analysis of the phasevarions of Haemophilus influenzae.</title>
        <authorList>
            <person name="Atack J.M."/>
            <person name="Fox K.L."/>
            <person name="Power P.M."/>
            <person name="Clark T."/>
            <person name="Jurcisek J."/>
            <person name="Korlach J."/>
            <person name="Bakaletz L.O."/>
            <person name="Jennings M.P."/>
        </authorList>
    </citation>
    <scope>NUCLEOTIDE SEQUENCE [LARGE SCALE GENOMIC DNA]</scope>
    <source>
        <strain evidence="1 2">1209</strain>
    </source>
</reference>
<accession>A0A158SZ17</accession>
<proteinExistence type="predicted"/>
<protein>
    <submittedName>
        <fullName evidence="1">Uncharacterized protein</fullName>
    </submittedName>
</protein>
<organism evidence="1 2">
    <name type="scientific">Haemophilus influenzae</name>
    <dbReference type="NCBI Taxonomy" id="727"/>
    <lineage>
        <taxon>Bacteria</taxon>
        <taxon>Pseudomonadati</taxon>
        <taxon>Pseudomonadota</taxon>
        <taxon>Gammaproteobacteria</taxon>
        <taxon>Pasteurellales</taxon>
        <taxon>Pasteurellaceae</taxon>
        <taxon>Haemophilus</taxon>
    </lineage>
</organism>